<evidence type="ECO:0000313" key="3">
    <source>
        <dbReference type="Proteomes" id="UP000198828"/>
    </source>
</evidence>
<evidence type="ECO:0000313" key="2">
    <source>
        <dbReference type="EMBL" id="SDX14348.1"/>
    </source>
</evidence>
<protein>
    <submittedName>
        <fullName evidence="2">Sporulation and spore germination</fullName>
    </submittedName>
</protein>
<dbReference type="SMART" id="SM00909">
    <property type="entry name" value="Germane"/>
    <property type="match status" value="1"/>
</dbReference>
<name>A0A1H2ZBJ4_9FIRM</name>
<dbReference type="EMBL" id="FNNG01000007">
    <property type="protein sequence ID" value="SDX14348.1"/>
    <property type="molecule type" value="Genomic_DNA"/>
</dbReference>
<dbReference type="AlphaFoldDB" id="A0A1H2ZBJ4"/>
<dbReference type="Proteomes" id="UP000198828">
    <property type="component" value="Unassembled WGS sequence"/>
</dbReference>
<dbReference type="Pfam" id="PF10646">
    <property type="entry name" value="Germane"/>
    <property type="match status" value="1"/>
</dbReference>
<evidence type="ECO:0000259" key="1">
    <source>
        <dbReference type="SMART" id="SM00909"/>
    </source>
</evidence>
<proteinExistence type="predicted"/>
<sequence length="360" mass="41001">MCENEVFVMKTIRALIGMLLLISVLFVGCGGKNVPDDAKNLDGNDEDSLTIEDYYPFKENMKMDYQGVGNEFAEKRVFFEFIGENRGQIKVYNPGTVVVSVLEYKDGELREIFSQGEFYHIENMLNINNGDSNIILKEPLKIGTSWDTFGGYKRSITGIDVDIETPYGNFKALEVTTELGEGRNQADYYVKGIGHVASIYRDGEFEVKSLLERLEYEPDRVNIGFYYPMYEDIKVAYIEKSIEFNTNDSIEKILEENLKKSGRDDLLASIPENVKINSILLDRGNQMVRVDFSNELITEMNVGSAMESTILKSIVNTLGNYYNVEKVYISTEGKPYTSGHISIDKDEYFTVDYSEIENIN</sequence>
<reference evidence="2 3" key="1">
    <citation type="submission" date="2016-10" db="EMBL/GenBank/DDBJ databases">
        <authorList>
            <person name="de Groot N.N."/>
        </authorList>
    </citation>
    <scope>NUCLEOTIDE SEQUENCE [LARGE SCALE GENOMIC DNA]</scope>
    <source>
        <strain evidence="2 3">DSM 23310</strain>
    </source>
</reference>
<accession>A0A1H2ZBJ4</accession>
<dbReference type="InterPro" id="IPR019606">
    <property type="entry name" value="GerMN"/>
</dbReference>
<feature type="domain" description="GerMN" evidence="1">
    <location>
        <begin position="251"/>
        <end position="340"/>
    </location>
</feature>
<gene>
    <name evidence="2" type="ORF">SAMN05660923_01774</name>
</gene>
<organism evidence="2 3">
    <name type="scientific">Tepidimicrobium xylanilyticum</name>
    <dbReference type="NCBI Taxonomy" id="1123352"/>
    <lineage>
        <taxon>Bacteria</taxon>
        <taxon>Bacillati</taxon>
        <taxon>Bacillota</taxon>
        <taxon>Tissierellia</taxon>
        <taxon>Tissierellales</taxon>
        <taxon>Tepidimicrobiaceae</taxon>
        <taxon>Tepidimicrobium</taxon>
    </lineage>
</organism>
<keyword evidence="3" id="KW-1185">Reference proteome</keyword>